<proteinExistence type="predicted"/>
<dbReference type="InterPro" id="IPR029526">
    <property type="entry name" value="PGBD"/>
</dbReference>
<dbReference type="PANTHER" id="PTHR47272">
    <property type="entry name" value="DDE_TNP_1_7 DOMAIN-CONTAINING PROTEIN"/>
    <property type="match status" value="1"/>
</dbReference>
<dbReference type="EMBL" id="JAVRJZ010000096">
    <property type="protein sequence ID" value="KAK2703429.1"/>
    <property type="molecule type" value="Genomic_DNA"/>
</dbReference>
<gene>
    <name evidence="2" type="ORF">QYM36_018107</name>
</gene>
<accession>A0AA88H529</accession>
<dbReference type="PANTHER" id="PTHR47272:SF1">
    <property type="entry name" value="PIGGYBAC TRANSPOSABLE ELEMENT-DERIVED PROTEIN 3-LIKE"/>
    <property type="match status" value="1"/>
</dbReference>
<dbReference type="Pfam" id="PF13843">
    <property type="entry name" value="DDE_Tnp_1_7"/>
    <property type="match status" value="1"/>
</dbReference>
<evidence type="ECO:0000259" key="1">
    <source>
        <dbReference type="Pfam" id="PF13843"/>
    </source>
</evidence>
<evidence type="ECO:0000313" key="2">
    <source>
        <dbReference type="EMBL" id="KAK2703429.1"/>
    </source>
</evidence>
<feature type="non-terminal residue" evidence="2">
    <location>
        <position position="167"/>
    </location>
</feature>
<keyword evidence="3" id="KW-1185">Reference proteome</keyword>
<dbReference type="AlphaFoldDB" id="A0AA88H529"/>
<comment type="caution">
    <text evidence="2">The sequence shown here is derived from an EMBL/GenBank/DDBJ whole genome shotgun (WGS) entry which is preliminary data.</text>
</comment>
<protein>
    <recommendedName>
        <fullName evidence="1">PiggyBac transposable element-derived protein domain-containing protein</fullName>
    </recommendedName>
</protein>
<reference evidence="2" key="1">
    <citation type="submission" date="2023-07" db="EMBL/GenBank/DDBJ databases">
        <title>Chromosome-level genome assembly of Artemia franciscana.</title>
        <authorList>
            <person name="Jo E."/>
        </authorList>
    </citation>
    <scope>NUCLEOTIDE SEQUENCE</scope>
    <source>
        <tissue evidence="2">Whole body</tissue>
    </source>
</reference>
<feature type="domain" description="PiggyBac transposable element-derived protein" evidence="1">
    <location>
        <begin position="95"/>
        <end position="167"/>
    </location>
</feature>
<name>A0AA88H529_ARTSF</name>
<dbReference type="Proteomes" id="UP001187531">
    <property type="component" value="Unassembled WGS sequence"/>
</dbReference>
<sequence>IIHGIIGKKKMSKFPESINHGPELVSDRPGIANVFNKHFANVGVSTVKESVAANNSEQRNKFEDYLPPSSLSSLFLTPTSKEELINIVNLLKPDPEEIQSIDEQMIPFKGRIEFRQYLKDKPNSWGVKVFTRAGISGIVCDIEVYTGKGSVEISELGQGTGVVLWLV</sequence>
<evidence type="ECO:0000313" key="3">
    <source>
        <dbReference type="Proteomes" id="UP001187531"/>
    </source>
</evidence>
<organism evidence="2 3">
    <name type="scientific">Artemia franciscana</name>
    <name type="common">Brine shrimp</name>
    <name type="synonym">Artemia sanfranciscana</name>
    <dbReference type="NCBI Taxonomy" id="6661"/>
    <lineage>
        <taxon>Eukaryota</taxon>
        <taxon>Metazoa</taxon>
        <taxon>Ecdysozoa</taxon>
        <taxon>Arthropoda</taxon>
        <taxon>Crustacea</taxon>
        <taxon>Branchiopoda</taxon>
        <taxon>Anostraca</taxon>
        <taxon>Artemiidae</taxon>
        <taxon>Artemia</taxon>
    </lineage>
</organism>